<feature type="chain" id="PRO_5006394542" evidence="1">
    <location>
        <begin position="23"/>
        <end position="71"/>
    </location>
</feature>
<name>A0A0R0CTZ0_9GAMM</name>
<reference evidence="2 3" key="1">
    <citation type="submission" date="2015-05" db="EMBL/GenBank/DDBJ databases">
        <title>Genome sequencing and analysis of members of genus Stenotrophomonas.</title>
        <authorList>
            <person name="Patil P.P."/>
            <person name="Midha S."/>
            <person name="Patil P.B."/>
        </authorList>
    </citation>
    <scope>NUCLEOTIDE SEQUENCE [LARGE SCALE GENOMIC DNA]</scope>
    <source>
        <strain evidence="2 3">DSM 21508</strain>
    </source>
</reference>
<evidence type="ECO:0000313" key="3">
    <source>
        <dbReference type="Proteomes" id="UP000051386"/>
    </source>
</evidence>
<comment type="caution">
    <text evidence="2">The sequence shown here is derived from an EMBL/GenBank/DDBJ whole genome shotgun (WGS) entry which is preliminary data.</text>
</comment>
<keyword evidence="3" id="KW-1185">Reference proteome</keyword>
<evidence type="ECO:0000256" key="1">
    <source>
        <dbReference type="SAM" id="SignalP"/>
    </source>
</evidence>
<dbReference type="Proteomes" id="UP000051386">
    <property type="component" value="Unassembled WGS sequence"/>
</dbReference>
<organism evidence="2 3">
    <name type="scientific">Stenotrophomonas chelatiphaga</name>
    <dbReference type="NCBI Taxonomy" id="517011"/>
    <lineage>
        <taxon>Bacteria</taxon>
        <taxon>Pseudomonadati</taxon>
        <taxon>Pseudomonadota</taxon>
        <taxon>Gammaproteobacteria</taxon>
        <taxon>Lysobacterales</taxon>
        <taxon>Lysobacteraceae</taxon>
        <taxon>Stenotrophomonas</taxon>
    </lineage>
</organism>
<dbReference type="AlphaFoldDB" id="A0A0R0CTZ0"/>
<gene>
    <name evidence="2" type="ORF">ABB28_11015</name>
</gene>
<dbReference type="PATRIC" id="fig|517011.3.peg.1915"/>
<protein>
    <submittedName>
        <fullName evidence="2">Uncharacterized protein</fullName>
    </submittedName>
</protein>
<proteinExistence type="predicted"/>
<evidence type="ECO:0000313" key="2">
    <source>
        <dbReference type="EMBL" id="KRG73388.1"/>
    </source>
</evidence>
<keyword evidence="1" id="KW-0732">Signal</keyword>
<sequence>MIRHLHMLIAAAILFSSTAATAAVAPYQCTFLLRGAPTMQRINADSEIHAKEIIRYEHGYFNVDRLSCNRV</sequence>
<accession>A0A0R0CTZ0</accession>
<feature type="signal peptide" evidence="1">
    <location>
        <begin position="1"/>
        <end position="22"/>
    </location>
</feature>
<dbReference type="EMBL" id="LDJK01000047">
    <property type="protein sequence ID" value="KRG73388.1"/>
    <property type="molecule type" value="Genomic_DNA"/>
</dbReference>